<evidence type="ECO:0000313" key="7">
    <source>
        <dbReference type="EMBL" id="KZT54103.1"/>
    </source>
</evidence>
<sequence>MQQRRAAPVSLETTPSLSPSPSNPFQSGRQNGFRDTIEISDSDDDGNDSDPTPMRTSGLAARRKVVESDTEDEAEHGPPPAARQPALPSTANQGVPVVEPRPRPVASSAPPVERPPPVPIQQIQPNDAPRRQQQEGLPSWISRGFNKPPPAPTQPINKDKALPTRPEPLQDHNQPRPYNPYLRNAVPPSRRAELTPTVGGSAAAPPPSAAEMPPVANQYAAQWYPYYNPAAPYNAYNTAPPGNYPVYNPTTQYSAYNRALPGSSGNPIAIPTNPPAGSRVNPYAHYIPPSQLPPSRHNGSRSTRDVDDVPEVYVPPAEAQQALQDLFQSSVGDAEIEGVDMERDSHVDGFRDTIKLMPHQVRGRMWMKSREEGKAKGGILADDMGLGKTIQTFTRIVDGKRTDQERIEGYARATLIVCPVGLIKQWKEELSKMTVGLRVIEHHGAGRTKDASVLERADVVVTSYSVVASEHAASGGGSDHSEPKKAKAKTKSKNDAFIVSDSEGDDSDNFAKKVVKKTKKKTACALFEVDWLRIVLDEAQNIKNKSAKMSIGCCALSGKYKWCLTGTPIQNSVDDLYPLLKFLGVKPLNDWTQFRQHISQPVKAGKPARPMKRLQVILKVIMLRRTKNDQVNGQPLLKLPSREVKVVKCEFDNDELEFYAALQARTTLTFNKFLKRGDVMKNYTSVLVLLLRMRQACGHPGLVSKDFGEDKDALEPKLARTETDEQEVTRQEEDELTDLLGKMSVGDKAAMCKICLEPLPKGLDATVCVDCDKANIDRIARRQSLEAFKPSAYKPSVYKPSVYKPSGDELDELDESDASIIAIPRNEAAFPRQSHVSTGGPSLPPSSAKIRKIVELLTDIANRSNRQEKTIIFSQFTGMLDLIEPFLKHHRIKFSRIDGSLRPTERELAINKIKNDSATTVILISFKAGGVGLNLVCCNNVILVDLWWNPALEDQAFDRAHRLGQTRAVNIYKLVIENTVEDRILTLQDKKREVATVALSGGKLSKNKLELNDLIALFRPSSKHDDDDDD</sequence>
<feature type="compositionally biased region" description="Low complexity" evidence="4">
    <location>
        <begin position="8"/>
        <end position="24"/>
    </location>
</feature>
<dbReference type="InParanoid" id="A0A165E4Y2"/>
<feature type="compositionally biased region" description="Basic and acidic residues" evidence="4">
    <location>
        <begin position="157"/>
        <end position="174"/>
    </location>
</feature>
<dbReference type="InterPro" id="IPR038718">
    <property type="entry name" value="SNF2-like_sf"/>
</dbReference>
<feature type="region of interest" description="Disordered" evidence="4">
    <location>
        <begin position="1"/>
        <end position="211"/>
    </location>
</feature>
<feature type="compositionally biased region" description="Acidic residues" evidence="4">
    <location>
        <begin position="38"/>
        <end position="48"/>
    </location>
</feature>
<feature type="domain" description="Helicase ATP-binding" evidence="5">
    <location>
        <begin position="369"/>
        <end position="586"/>
    </location>
</feature>
<dbReference type="OrthoDB" id="423559at2759"/>
<keyword evidence="8" id="KW-1185">Reference proteome</keyword>
<dbReference type="InterPro" id="IPR000330">
    <property type="entry name" value="SNF2_N"/>
</dbReference>
<dbReference type="GO" id="GO:0005634">
    <property type="term" value="C:nucleus"/>
    <property type="evidence" value="ECO:0007669"/>
    <property type="project" value="TreeGrafter"/>
</dbReference>
<evidence type="ECO:0000256" key="4">
    <source>
        <dbReference type="SAM" id="MobiDB-lite"/>
    </source>
</evidence>
<dbReference type="GO" id="GO:0006281">
    <property type="term" value="P:DNA repair"/>
    <property type="evidence" value="ECO:0007669"/>
    <property type="project" value="TreeGrafter"/>
</dbReference>
<gene>
    <name evidence="7" type="ORF">CALCODRAFT_473944</name>
</gene>
<evidence type="ECO:0000256" key="2">
    <source>
        <dbReference type="ARBA" id="ARBA00022801"/>
    </source>
</evidence>
<dbReference type="GO" id="GO:0005524">
    <property type="term" value="F:ATP binding"/>
    <property type="evidence" value="ECO:0007669"/>
    <property type="project" value="UniProtKB-KW"/>
</dbReference>
<dbReference type="InterPro" id="IPR027417">
    <property type="entry name" value="P-loop_NTPase"/>
</dbReference>
<dbReference type="Gene3D" id="3.40.50.300">
    <property type="entry name" value="P-loop containing nucleotide triphosphate hydrolases"/>
    <property type="match status" value="1"/>
</dbReference>
<evidence type="ECO:0000259" key="5">
    <source>
        <dbReference type="PROSITE" id="PS51192"/>
    </source>
</evidence>
<proteinExistence type="predicted"/>
<dbReference type="PANTHER" id="PTHR45626">
    <property type="entry name" value="TRANSCRIPTION TERMINATION FACTOR 2-RELATED"/>
    <property type="match status" value="1"/>
</dbReference>
<dbReference type="InterPro" id="IPR001650">
    <property type="entry name" value="Helicase_C-like"/>
</dbReference>
<dbReference type="FunCoup" id="A0A165E4Y2">
    <property type="interactions" value="152"/>
</dbReference>
<dbReference type="PANTHER" id="PTHR45626:SF14">
    <property type="entry name" value="ATP-DEPENDENT DNA HELICASE (EUROFUNG)"/>
    <property type="match status" value="1"/>
</dbReference>
<evidence type="ECO:0000259" key="6">
    <source>
        <dbReference type="PROSITE" id="PS51194"/>
    </source>
</evidence>
<dbReference type="EMBL" id="KV424022">
    <property type="protein sequence ID" value="KZT54103.1"/>
    <property type="molecule type" value="Genomic_DNA"/>
</dbReference>
<keyword evidence="3" id="KW-0067">ATP-binding</keyword>
<reference evidence="7 8" key="1">
    <citation type="journal article" date="2016" name="Mol. Biol. Evol.">
        <title>Comparative Genomics of Early-Diverging Mushroom-Forming Fungi Provides Insights into the Origins of Lignocellulose Decay Capabilities.</title>
        <authorList>
            <person name="Nagy L.G."/>
            <person name="Riley R."/>
            <person name="Tritt A."/>
            <person name="Adam C."/>
            <person name="Daum C."/>
            <person name="Floudas D."/>
            <person name="Sun H."/>
            <person name="Yadav J.S."/>
            <person name="Pangilinan J."/>
            <person name="Larsson K.H."/>
            <person name="Matsuura K."/>
            <person name="Barry K."/>
            <person name="Labutti K."/>
            <person name="Kuo R."/>
            <person name="Ohm R.A."/>
            <person name="Bhattacharya S.S."/>
            <person name="Shirouzu T."/>
            <person name="Yoshinaga Y."/>
            <person name="Martin F.M."/>
            <person name="Grigoriev I.V."/>
            <person name="Hibbett D.S."/>
        </authorList>
    </citation>
    <scope>NUCLEOTIDE SEQUENCE [LARGE SCALE GENOMIC DNA]</scope>
    <source>
        <strain evidence="7 8">HHB12733</strain>
    </source>
</reference>
<dbReference type="Pfam" id="PF00176">
    <property type="entry name" value="SNF2-rel_dom"/>
    <property type="match status" value="1"/>
</dbReference>
<dbReference type="PROSITE" id="PS51194">
    <property type="entry name" value="HELICASE_CTER"/>
    <property type="match status" value="1"/>
</dbReference>
<dbReference type="STRING" id="1353952.A0A165E4Y2"/>
<dbReference type="SUPFAM" id="SSF52540">
    <property type="entry name" value="P-loop containing nucleoside triphosphate hydrolases"/>
    <property type="match status" value="2"/>
</dbReference>
<dbReference type="Proteomes" id="UP000076842">
    <property type="component" value="Unassembled WGS sequence"/>
</dbReference>
<organism evidence="7 8">
    <name type="scientific">Calocera cornea HHB12733</name>
    <dbReference type="NCBI Taxonomy" id="1353952"/>
    <lineage>
        <taxon>Eukaryota</taxon>
        <taxon>Fungi</taxon>
        <taxon>Dikarya</taxon>
        <taxon>Basidiomycota</taxon>
        <taxon>Agaricomycotina</taxon>
        <taxon>Dacrymycetes</taxon>
        <taxon>Dacrymycetales</taxon>
        <taxon>Dacrymycetaceae</taxon>
        <taxon>Calocera</taxon>
    </lineage>
</organism>
<dbReference type="GO" id="GO:0016787">
    <property type="term" value="F:hydrolase activity"/>
    <property type="evidence" value="ECO:0007669"/>
    <property type="project" value="UniProtKB-KW"/>
</dbReference>
<feature type="domain" description="Helicase C-terminal" evidence="6">
    <location>
        <begin position="852"/>
        <end position="1010"/>
    </location>
</feature>
<dbReference type="SMART" id="SM00487">
    <property type="entry name" value="DEXDc"/>
    <property type="match status" value="1"/>
</dbReference>
<dbReference type="GO" id="GO:0008094">
    <property type="term" value="F:ATP-dependent activity, acting on DNA"/>
    <property type="evidence" value="ECO:0007669"/>
    <property type="project" value="TreeGrafter"/>
</dbReference>
<dbReference type="Gene3D" id="3.40.50.10810">
    <property type="entry name" value="Tandem AAA-ATPase domain"/>
    <property type="match status" value="2"/>
</dbReference>
<accession>A0A165E4Y2</accession>
<evidence type="ECO:0000313" key="8">
    <source>
        <dbReference type="Proteomes" id="UP000076842"/>
    </source>
</evidence>
<dbReference type="Pfam" id="PF00271">
    <property type="entry name" value="Helicase_C"/>
    <property type="match status" value="1"/>
</dbReference>
<dbReference type="CDD" id="cd18793">
    <property type="entry name" value="SF2_C_SNF"/>
    <property type="match status" value="1"/>
</dbReference>
<dbReference type="PROSITE" id="PS51192">
    <property type="entry name" value="HELICASE_ATP_BIND_1"/>
    <property type="match status" value="1"/>
</dbReference>
<dbReference type="InterPro" id="IPR050628">
    <property type="entry name" value="SNF2_RAD54_helicase_TF"/>
</dbReference>
<dbReference type="CDD" id="cd18008">
    <property type="entry name" value="DEXDc_SHPRH-like"/>
    <property type="match status" value="1"/>
</dbReference>
<dbReference type="InterPro" id="IPR049730">
    <property type="entry name" value="SNF2/RAD54-like_C"/>
</dbReference>
<dbReference type="AlphaFoldDB" id="A0A165E4Y2"/>
<feature type="compositionally biased region" description="Low complexity" evidence="4">
    <location>
        <begin position="195"/>
        <end position="211"/>
    </location>
</feature>
<evidence type="ECO:0008006" key="9">
    <source>
        <dbReference type="Google" id="ProtNLM"/>
    </source>
</evidence>
<evidence type="ECO:0000256" key="1">
    <source>
        <dbReference type="ARBA" id="ARBA00022741"/>
    </source>
</evidence>
<keyword evidence="2" id="KW-0378">Hydrolase</keyword>
<keyword evidence="1" id="KW-0547">Nucleotide-binding</keyword>
<evidence type="ECO:0000256" key="3">
    <source>
        <dbReference type="ARBA" id="ARBA00022840"/>
    </source>
</evidence>
<protein>
    <recommendedName>
        <fullName evidence="9">P-loop containing nucleoside triphosphate hydrolase protein</fullName>
    </recommendedName>
</protein>
<name>A0A165E4Y2_9BASI</name>
<dbReference type="InterPro" id="IPR014001">
    <property type="entry name" value="Helicase_ATP-bd"/>
</dbReference>
<dbReference type="SMART" id="SM00490">
    <property type="entry name" value="HELICc"/>
    <property type="match status" value="1"/>
</dbReference>